<dbReference type="AlphaFoldDB" id="A0A1E3I7T7"/>
<name>A0A1E3I7T7_9TREE</name>
<reference evidence="1" key="1">
    <citation type="submission" date="2016-06" db="EMBL/GenBank/DDBJ databases">
        <authorList>
            <person name="Cuomo C."/>
            <person name="Litvintseva A."/>
            <person name="Heitman J."/>
            <person name="Chen Y."/>
            <person name="Sun S."/>
            <person name="Springer D."/>
            <person name="Dromer F."/>
            <person name="Young S."/>
            <person name="Zeng Q."/>
            <person name="Chapman S."/>
            <person name="Gujja S."/>
            <person name="Saif S."/>
            <person name="Birren B."/>
        </authorList>
    </citation>
    <scope>NUCLEOTIDE SEQUENCE</scope>
    <source>
        <strain evidence="1">CBS 7841</strain>
    </source>
</reference>
<dbReference type="VEuPathDB" id="FungiDB:L203_05306"/>
<dbReference type="Proteomes" id="UP000094043">
    <property type="component" value="Chromosome 5"/>
</dbReference>
<dbReference type="KEGG" id="cdep:91088509"/>
<dbReference type="OrthoDB" id="2595387at2759"/>
<evidence type="ECO:0000313" key="1">
    <source>
        <dbReference type="EMBL" id="WVN89083.1"/>
    </source>
</evidence>
<organism evidence="1 2">
    <name type="scientific">Cryptococcus depauperatus CBS 7841</name>
    <dbReference type="NCBI Taxonomy" id="1295531"/>
    <lineage>
        <taxon>Eukaryota</taxon>
        <taxon>Fungi</taxon>
        <taxon>Dikarya</taxon>
        <taxon>Basidiomycota</taxon>
        <taxon>Agaricomycotina</taxon>
        <taxon>Tremellomycetes</taxon>
        <taxon>Tremellales</taxon>
        <taxon>Cryptococcaceae</taxon>
        <taxon>Cryptococcus</taxon>
    </lineage>
</organism>
<dbReference type="GeneID" id="91088509"/>
<sequence>MASFNKEEGDIVAKFIERLIAEQSSYVGICQPGDFKSPAYRVILPNPSDPRLGRGYHSCWEEVLLETEDRKDIDGLFGIIKGLTSKPGGPLAVRHILNPSQNKDEGLRLIWPKDGQMGEDEMGDWPRRDQMIREGKTVKAPDDNPEFIPFHGFPAMNLASIPSSYPMLPPPAPFEPYGIHAGSIQDGWFFVRGGRLDIEMSE</sequence>
<proteinExistence type="predicted"/>
<reference evidence="1" key="3">
    <citation type="submission" date="2024-01" db="EMBL/GenBank/DDBJ databases">
        <authorList>
            <person name="Coelho M.A."/>
            <person name="David-Palma M."/>
            <person name="Shea T."/>
            <person name="Sun S."/>
            <person name="Cuomo C.A."/>
            <person name="Heitman J."/>
        </authorList>
    </citation>
    <scope>NUCLEOTIDE SEQUENCE</scope>
    <source>
        <strain evidence="1">CBS 7841</strain>
    </source>
</reference>
<protein>
    <submittedName>
        <fullName evidence="1">Uncharacterized protein</fullName>
    </submittedName>
</protein>
<dbReference type="RefSeq" id="XP_066069783.1">
    <property type="nucleotide sequence ID" value="XM_066213686.1"/>
</dbReference>
<accession>A0A1E3I7T7</accession>
<evidence type="ECO:0000313" key="2">
    <source>
        <dbReference type="Proteomes" id="UP000094043"/>
    </source>
</evidence>
<dbReference type="EMBL" id="CP143788">
    <property type="protein sequence ID" value="WVN89083.1"/>
    <property type="molecule type" value="Genomic_DNA"/>
</dbReference>
<reference evidence="1" key="2">
    <citation type="journal article" date="2022" name="Elife">
        <title>Obligate sexual reproduction of a homothallic fungus closely related to the Cryptococcus pathogenic species complex.</title>
        <authorList>
            <person name="Passer A.R."/>
            <person name="Clancey S.A."/>
            <person name="Shea T."/>
            <person name="David-Palma M."/>
            <person name="Averette A.F."/>
            <person name="Boekhout T."/>
            <person name="Porcel B.M."/>
            <person name="Nowrousian M."/>
            <person name="Cuomo C.A."/>
            <person name="Sun S."/>
            <person name="Heitman J."/>
            <person name="Coelho M.A."/>
        </authorList>
    </citation>
    <scope>NUCLEOTIDE SEQUENCE</scope>
    <source>
        <strain evidence="1">CBS 7841</strain>
    </source>
</reference>
<gene>
    <name evidence="1" type="ORF">L203_104299</name>
</gene>
<keyword evidence="2" id="KW-1185">Reference proteome</keyword>